<dbReference type="InterPro" id="IPR043154">
    <property type="entry name" value="Sec-1-like_dom1"/>
</dbReference>
<dbReference type="SUPFAM" id="SSF56815">
    <property type="entry name" value="Sec1/munc18-like (SM) proteins"/>
    <property type="match status" value="1"/>
</dbReference>
<dbReference type="PANTHER" id="PTHR11679">
    <property type="entry name" value="VESICLE PROTEIN SORTING-ASSOCIATED"/>
    <property type="match status" value="1"/>
</dbReference>
<organism evidence="3 4">
    <name type="scientific">Naganishia liquefaciens</name>
    <dbReference type="NCBI Taxonomy" id="104408"/>
    <lineage>
        <taxon>Eukaryota</taxon>
        <taxon>Fungi</taxon>
        <taxon>Dikarya</taxon>
        <taxon>Basidiomycota</taxon>
        <taxon>Agaricomycotina</taxon>
        <taxon>Tremellomycetes</taxon>
        <taxon>Filobasidiales</taxon>
        <taxon>Filobasidiaceae</taxon>
        <taxon>Naganishia</taxon>
    </lineage>
</organism>
<dbReference type="InterPro" id="IPR043127">
    <property type="entry name" value="Sec-1-like_dom3a"/>
</dbReference>
<comment type="caution">
    <text evidence="3">The sequence shown here is derived from an EMBL/GenBank/DDBJ whole genome shotgun (WGS) entry which is preliminary data.</text>
</comment>
<evidence type="ECO:0000313" key="3">
    <source>
        <dbReference type="EMBL" id="GHJ83917.1"/>
    </source>
</evidence>
<dbReference type="Proteomes" id="UP000620104">
    <property type="component" value="Unassembled WGS sequence"/>
</dbReference>
<dbReference type="Gene3D" id="3.40.50.2060">
    <property type="match status" value="1"/>
</dbReference>
<dbReference type="PIRSF" id="PIRSF005715">
    <property type="entry name" value="VPS45_Sec1"/>
    <property type="match status" value="1"/>
</dbReference>
<sequence>MAPTSTAQPQISTGASPVLAGSLQEAQINALLTLLNLNEPPTHLNLPGSSAVAAPGSTARDGSKPAADGSPFDQSQQGPLVWKVLVLDEQSKDVLATCLRVQDLREQGVTLHMQIHATRPPLPDVPAVYFVSPTLSNIRRIAEDINDNLYSSYHLSFTSSIPRPLMEELASLILQGDPSGESAESVAAVLDQHLDFLVPSPSLFSLLPKRITLAPSDPAMGPPIQRTKQGRWIPDKEITGPASYMVLNNPGANEIEIEEEAERIAKGLFSVIITSINPSSSSPATGGIPIIRCPRGNAAEMVARKVDAKLRDWIASPAGAGIARGGDGLSGLRRPLLVILDRNIDLIPMLSHSWTYQALVHDVLEMKLNRVSVDTALENGKMQKKSYDFDTKDFFWAKHAGQPFPTVAEAIDDELARYKADAAEITRSTGVSDVNDVSQIDFTSNAAHLKTAITALPELTARKHTLDTHMNIATSLLQAIRQRSLDTLFETEEGISKQPKQAIINAMKGISDEPLPEGEQPPKPTPEDQLRLVIIYYLSVPDNAISKDDMTQLTNMLKEAGANVAALEYVKRVREVMRMTMLASAPALPTQQAGGEWTKGFGVLGNRITERLRDGGITGVGFDNIISGVKNLLPSRKELTVTRLVEALMDPAAASTKALQDTDDYLYFDPKATRSRTMGGQQSAGKNRMQFNESIVFVVGGGGYVEYGNLMEWAAGKRDREGTSGAGAGGLGRKVTYGSTEIMTPASFLQVLADLGSK</sequence>
<evidence type="ECO:0000256" key="1">
    <source>
        <dbReference type="ARBA" id="ARBA00009884"/>
    </source>
</evidence>
<gene>
    <name evidence="3" type="ORF">NliqN6_0319</name>
</gene>
<dbReference type="EMBL" id="BLZA01000005">
    <property type="protein sequence ID" value="GHJ83917.1"/>
    <property type="molecule type" value="Genomic_DNA"/>
</dbReference>
<dbReference type="InterPro" id="IPR001619">
    <property type="entry name" value="Sec1-like"/>
</dbReference>
<dbReference type="Gene3D" id="3.90.830.10">
    <property type="entry name" value="Syntaxin Binding Protein 1, Chain A, domain 2"/>
    <property type="match status" value="1"/>
</dbReference>
<evidence type="ECO:0000313" key="4">
    <source>
        <dbReference type="Proteomes" id="UP000620104"/>
    </source>
</evidence>
<dbReference type="GO" id="GO:0016192">
    <property type="term" value="P:vesicle-mediated transport"/>
    <property type="evidence" value="ECO:0007669"/>
    <property type="project" value="InterPro"/>
</dbReference>
<dbReference type="Pfam" id="PF00995">
    <property type="entry name" value="Sec1"/>
    <property type="match status" value="1"/>
</dbReference>
<dbReference type="OrthoDB" id="10251230at2759"/>
<evidence type="ECO:0000256" key="2">
    <source>
        <dbReference type="SAM" id="MobiDB-lite"/>
    </source>
</evidence>
<dbReference type="Gene3D" id="1.25.40.60">
    <property type="match status" value="1"/>
</dbReference>
<accession>A0A8H3TMS2</accession>
<proteinExistence type="inferred from homology"/>
<evidence type="ECO:0008006" key="5">
    <source>
        <dbReference type="Google" id="ProtNLM"/>
    </source>
</evidence>
<dbReference type="InterPro" id="IPR027482">
    <property type="entry name" value="Sec1-like_dom2"/>
</dbReference>
<reference evidence="3" key="1">
    <citation type="submission" date="2020-07" db="EMBL/GenBank/DDBJ databases">
        <title>Draft Genome Sequence of a Deep-Sea Yeast, Naganishia (Cryptococcus) liquefaciens strain N6.</title>
        <authorList>
            <person name="Han Y.W."/>
            <person name="Kajitani R."/>
            <person name="Morimoto H."/>
            <person name="Parhat M."/>
            <person name="Tsubouchi H."/>
            <person name="Bakenova O."/>
            <person name="Ogata M."/>
            <person name="Argunhan B."/>
            <person name="Aoki R."/>
            <person name="Kajiwara S."/>
            <person name="Itoh T."/>
            <person name="Iwasaki H."/>
        </authorList>
    </citation>
    <scope>NUCLEOTIDE SEQUENCE</scope>
    <source>
        <strain evidence="3">N6</strain>
    </source>
</reference>
<dbReference type="InterPro" id="IPR036045">
    <property type="entry name" value="Sec1-like_sf"/>
</dbReference>
<dbReference type="AlphaFoldDB" id="A0A8H3TMS2"/>
<dbReference type="Gene3D" id="3.40.50.1910">
    <property type="match status" value="1"/>
</dbReference>
<protein>
    <recommendedName>
        <fullName evidence="5">SLY1 protein</fullName>
    </recommendedName>
</protein>
<keyword evidence="4" id="KW-1185">Reference proteome</keyword>
<name>A0A8H3TMS2_9TREE</name>
<feature type="region of interest" description="Disordered" evidence="2">
    <location>
        <begin position="46"/>
        <end position="75"/>
    </location>
</feature>
<comment type="similarity">
    <text evidence="1">Belongs to the STXBP/unc-18/SEC1 family.</text>
</comment>